<keyword evidence="4" id="KW-1185">Reference proteome</keyword>
<dbReference type="PROSITE" id="PS50097">
    <property type="entry name" value="BTB"/>
    <property type="match status" value="1"/>
</dbReference>
<evidence type="ECO:0000256" key="1">
    <source>
        <dbReference type="SAM" id="MobiDB-lite"/>
    </source>
</evidence>
<name>A0A9N9AQZ7_9GLOM</name>
<dbReference type="PANTHER" id="PTHR24413">
    <property type="entry name" value="SPECKLE-TYPE POZ PROTEIN"/>
    <property type="match status" value="1"/>
</dbReference>
<feature type="compositionally biased region" description="Acidic residues" evidence="1">
    <location>
        <begin position="292"/>
        <end position="306"/>
    </location>
</feature>
<dbReference type="AlphaFoldDB" id="A0A9N9AQZ7"/>
<sequence>MTTTKISPHLESKITFQFTIRNVSQLSGEVFSPPFASSYGSDRFEYNRASSPLFWQLSFGVNKKSPEYCYVRLIAIPNAHEKVIQTLAARRKHVTARLFLKASQSATQYLAQQRVSPHKLNRRVLDRTAPKFWKRVTVAKDKVIVGCVLDHAEIQSAKYATLLPDKPTPRSLLAVWGSYLNNPSKSDILFRARGGSLYAESRILSARSPYFRAMFNGQWAETKMKSIENQTEEDVYSDIEKSRYEEKERGNNEMDGMEDIGEEIEKQDVQQKKREDISEKRKSRKGEGEERMDGDDSSMEESDFSYEDLSLFDKSKEQNMEVKEEEMDDVETVTQDGVGSMGNQFGTNNRTASFASTSGIQNDACSIKSRLSYLSSIPSKPSQYHVIDLPEVSYPTLNALLLYLYIDLIHFDADPKSSISALAIYTLADQYCITDLSELAKASILENLSPENVAEMLFGSGYLYPELKGPLLEYIIRNFNDVKKSEGFRHVLDHPEEYENYAEVIKEIFAGLEVPTPE</sequence>
<dbReference type="OrthoDB" id="6359816at2759"/>
<dbReference type="InterPro" id="IPR000210">
    <property type="entry name" value="BTB/POZ_dom"/>
</dbReference>
<dbReference type="SMART" id="SM00225">
    <property type="entry name" value="BTB"/>
    <property type="match status" value="1"/>
</dbReference>
<dbReference type="InterPro" id="IPR011333">
    <property type="entry name" value="SKP1/BTB/POZ_sf"/>
</dbReference>
<dbReference type="Gene3D" id="3.30.710.10">
    <property type="entry name" value="Potassium Channel Kv1.1, Chain A"/>
    <property type="match status" value="2"/>
</dbReference>
<feature type="domain" description="BTB" evidence="2">
    <location>
        <begin position="186"/>
        <end position="247"/>
    </location>
</feature>
<evidence type="ECO:0000313" key="3">
    <source>
        <dbReference type="EMBL" id="CAG8541787.1"/>
    </source>
</evidence>
<dbReference type="Pfam" id="PF00651">
    <property type="entry name" value="BTB"/>
    <property type="match status" value="1"/>
</dbReference>
<dbReference type="EMBL" id="CAJVPI010000492">
    <property type="protein sequence ID" value="CAG8541787.1"/>
    <property type="molecule type" value="Genomic_DNA"/>
</dbReference>
<feature type="region of interest" description="Disordered" evidence="1">
    <location>
        <begin position="229"/>
        <end position="310"/>
    </location>
</feature>
<dbReference type="SUPFAM" id="SSF54695">
    <property type="entry name" value="POZ domain"/>
    <property type="match status" value="1"/>
</dbReference>
<proteinExistence type="predicted"/>
<accession>A0A9N9AQZ7</accession>
<protein>
    <submittedName>
        <fullName evidence="3">5128_t:CDS:1</fullName>
    </submittedName>
</protein>
<dbReference type="CDD" id="cd14733">
    <property type="entry name" value="BACK"/>
    <property type="match status" value="1"/>
</dbReference>
<comment type="caution">
    <text evidence="3">The sequence shown here is derived from an EMBL/GenBank/DDBJ whole genome shotgun (WGS) entry which is preliminary data.</text>
</comment>
<evidence type="ECO:0000259" key="2">
    <source>
        <dbReference type="PROSITE" id="PS50097"/>
    </source>
</evidence>
<organism evidence="3 4">
    <name type="scientific">Paraglomus brasilianum</name>
    <dbReference type="NCBI Taxonomy" id="144538"/>
    <lineage>
        <taxon>Eukaryota</taxon>
        <taxon>Fungi</taxon>
        <taxon>Fungi incertae sedis</taxon>
        <taxon>Mucoromycota</taxon>
        <taxon>Glomeromycotina</taxon>
        <taxon>Glomeromycetes</taxon>
        <taxon>Paraglomerales</taxon>
        <taxon>Paraglomeraceae</taxon>
        <taxon>Paraglomus</taxon>
    </lineage>
</organism>
<dbReference type="Proteomes" id="UP000789739">
    <property type="component" value="Unassembled WGS sequence"/>
</dbReference>
<evidence type="ECO:0000313" key="4">
    <source>
        <dbReference type="Proteomes" id="UP000789739"/>
    </source>
</evidence>
<feature type="compositionally biased region" description="Basic and acidic residues" evidence="1">
    <location>
        <begin position="263"/>
        <end position="291"/>
    </location>
</feature>
<gene>
    <name evidence="3" type="ORF">PBRASI_LOCUS4626</name>
</gene>
<feature type="compositionally biased region" description="Basic and acidic residues" evidence="1">
    <location>
        <begin position="238"/>
        <end position="252"/>
    </location>
</feature>
<reference evidence="3" key="1">
    <citation type="submission" date="2021-06" db="EMBL/GenBank/DDBJ databases">
        <authorList>
            <person name="Kallberg Y."/>
            <person name="Tangrot J."/>
            <person name="Rosling A."/>
        </authorList>
    </citation>
    <scope>NUCLEOTIDE SEQUENCE</scope>
    <source>
        <strain evidence="3">BR232B</strain>
    </source>
</reference>